<keyword evidence="3" id="KW-0347">Helicase</keyword>
<dbReference type="InterPro" id="IPR050742">
    <property type="entry name" value="Helicase_Restrict-Modif_Enz"/>
</dbReference>
<dbReference type="PANTHER" id="PTHR47396:SF1">
    <property type="entry name" value="ATP-DEPENDENT HELICASE IRC3-RELATED"/>
    <property type="match status" value="1"/>
</dbReference>
<organism evidence="3 4">
    <name type="scientific">Ruminococcus flavefaciens</name>
    <dbReference type="NCBI Taxonomy" id="1265"/>
    <lineage>
        <taxon>Bacteria</taxon>
        <taxon>Bacillati</taxon>
        <taxon>Bacillota</taxon>
        <taxon>Clostridia</taxon>
        <taxon>Eubacteriales</taxon>
        <taxon>Oscillospiraceae</taxon>
        <taxon>Ruminococcus</taxon>
    </lineage>
</organism>
<dbReference type="InterPro" id="IPR001650">
    <property type="entry name" value="Helicase_C-like"/>
</dbReference>
<dbReference type="InterPro" id="IPR014001">
    <property type="entry name" value="Helicase_ATP-bd"/>
</dbReference>
<dbReference type="Proteomes" id="UP000184394">
    <property type="component" value="Unassembled WGS sequence"/>
</dbReference>
<dbReference type="GO" id="GO:0005524">
    <property type="term" value="F:ATP binding"/>
    <property type="evidence" value="ECO:0007669"/>
    <property type="project" value="InterPro"/>
</dbReference>
<dbReference type="AlphaFoldDB" id="A0A1M7HR36"/>
<evidence type="ECO:0000259" key="1">
    <source>
        <dbReference type="PROSITE" id="PS51192"/>
    </source>
</evidence>
<gene>
    <name evidence="3" type="ORF">SAMN04487860_10347</name>
</gene>
<keyword evidence="3" id="KW-0067">ATP-binding</keyword>
<proteinExistence type="predicted"/>
<dbReference type="GO" id="GO:0036121">
    <property type="term" value="F:double-stranded DNA helicase activity"/>
    <property type="evidence" value="ECO:0007669"/>
    <property type="project" value="TreeGrafter"/>
</dbReference>
<dbReference type="GO" id="GO:0016787">
    <property type="term" value="F:hydrolase activity"/>
    <property type="evidence" value="ECO:0007669"/>
    <property type="project" value="InterPro"/>
</dbReference>
<feature type="domain" description="Helicase C-terminal" evidence="2">
    <location>
        <begin position="210"/>
        <end position="365"/>
    </location>
</feature>
<name>A0A1M7HR36_RUMFL</name>
<dbReference type="PANTHER" id="PTHR47396">
    <property type="entry name" value="TYPE I RESTRICTION ENZYME ECOKI R PROTEIN"/>
    <property type="match status" value="1"/>
</dbReference>
<dbReference type="GO" id="GO:0000403">
    <property type="term" value="F:Y-form DNA binding"/>
    <property type="evidence" value="ECO:0007669"/>
    <property type="project" value="TreeGrafter"/>
</dbReference>
<dbReference type="InterPro" id="IPR006935">
    <property type="entry name" value="Helicase/UvrB_N"/>
</dbReference>
<dbReference type="InterPro" id="IPR027417">
    <property type="entry name" value="P-loop_NTPase"/>
</dbReference>
<feature type="domain" description="Helicase ATP-binding" evidence="1">
    <location>
        <begin position="16"/>
        <end position="156"/>
    </location>
</feature>
<dbReference type="PROSITE" id="PS51194">
    <property type="entry name" value="HELICASE_CTER"/>
    <property type="match status" value="1"/>
</dbReference>
<dbReference type="SUPFAM" id="SSF52540">
    <property type="entry name" value="P-loop containing nucleoside triphosphate hydrolases"/>
    <property type="match status" value="1"/>
</dbReference>
<dbReference type="GO" id="GO:0061749">
    <property type="term" value="F:forked DNA-dependent helicase activity"/>
    <property type="evidence" value="ECO:0007669"/>
    <property type="project" value="TreeGrafter"/>
</dbReference>
<keyword evidence="3" id="KW-0547">Nucleotide-binding</keyword>
<evidence type="ECO:0000259" key="2">
    <source>
        <dbReference type="PROSITE" id="PS51194"/>
    </source>
</evidence>
<dbReference type="Gene3D" id="3.40.50.300">
    <property type="entry name" value="P-loop containing nucleotide triphosphate hydrolases"/>
    <property type="match status" value="2"/>
</dbReference>
<dbReference type="PROSITE" id="PS51192">
    <property type="entry name" value="HELICASE_ATP_BIND_1"/>
    <property type="match status" value="1"/>
</dbReference>
<accession>A0A1M7HR36</accession>
<evidence type="ECO:0000313" key="4">
    <source>
        <dbReference type="Proteomes" id="UP000184394"/>
    </source>
</evidence>
<sequence>METITLRDYQQECVNIINNTESGSYLVAVATGLGKTVIFSHIKRRGRMLILSHREELVWQPRKYFDCTFGVEQADNHSNGEEVVSASVQSLVRRLDSFSPDDFDIIITDEAHHAVADTYRRIYDYFKPRLHIGFTATPNRADNVKLGEIYSKIIYERNLKWGIDHKYLTDVKCFTVDIGFDLSEVHKQCDDLNLAELSSAVDNPLQNEAVARAYYEKAVGQTLIFATTVQHAYHIAELIDGAVVVTAETQNRAEIIERFTNREIPCLVNCMVFTEGTDMPLIETVIIARPTRNASLYTQMVGRGLRTHEGKDALNLIDCVGITGKLDICQAPDLFGIGEIPKDIPPEKLQGKLLTEIEEMVTEELNKPAPPPDWKINVQLIKLFADNGNYDTHNVNYVVLPNGDMTCSIGEGRIFRVTAEDITGNSSAYLKHDDIIVRTVPTAPMQDILDEVHHILVCDYQQAIYLWDIPHVMRWANVPASDKQKALIQRLARKKKRKDIQVNDLSKYEASVLIGQMTG</sequence>
<evidence type="ECO:0000313" key="3">
    <source>
        <dbReference type="EMBL" id="SHM30976.1"/>
    </source>
</evidence>
<dbReference type="SMART" id="SM00487">
    <property type="entry name" value="DEXDc"/>
    <property type="match status" value="1"/>
</dbReference>
<keyword evidence="3" id="KW-0378">Hydrolase</keyword>
<dbReference type="Pfam" id="PF04851">
    <property type="entry name" value="ResIII"/>
    <property type="match status" value="1"/>
</dbReference>
<dbReference type="OrthoDB" id="9802848at2"/>
<reference evidence="3 4" key="1">
    <citation type="submission" date="2016-11" db="EMBL/GenBank/DDBJ databases">
        <authorList>
            <person name="Jaros S."/>
            <person name="Januszkiewicz K."/>
            <person name="Wedrychowicz H."/>
        </authorList>
    </citation>
    <scope>NUCLEOTIDE SEQUENCE [LARGE SCALE GENOMIC DNA]</scope>
    <source>
        <strain evidence="3 4">Y1</strain>
    </source>
</reference>
<dbReference type="RefSeq" id="WP_072949055.1">
    <property type="nucleotide sequence ID" value="NZ_FRCT01000003.1"/>
</dbReference>
<dbReference type="EMBL" id="FRCT01000003">
    <property type="protein sequence ID" value="SHM30976.1"/>
    <property type="molecule type" value="Genomic_DNA"/>
</dbReference>
<dbReference type="SMART" id="SM00490">
    <property type="entry name" value="HELICc"/>
    <property type="match status" value="1"/>
</dbReference>
<protein>
    <submittedName>
        <fullName evidence="3">ATP-dependent helicase IRC3</fullName>
    </submittedName>
</protein>
<dbReference type="Pfam" id="PF00271">
    <property type="entry name" value="Helicase_C"/>
    <property type="match status" value="1"/>
</dbReference>